<dbReference type="STRING" id="1095630.A0A2J6SXM8"/>
<evidence type="ECO:0000313" key="3">
    <source>
        <dbReference type="Proteomes" id="UP000235371"/>
    </source>
</evidence>
<dbReference type="Proteomes" id="UP000235371">
    <property type="component" value="Unassembled WGS sequence"/>
</dbReference>
<keyword evidence="1" id="KW-0472">Membrane</keyword>
<dbReference type="InParanoid" id="A0A2J6SXM8"/>
<keyword evidence="1" id="KW-1133">Transmembrane helix</keyword>
<dbReference type="EMBL" id="KZ613855">
    <property type="protein sequence ID" value="PMD55433.1"/>
    <property type="molecule type" value="Genomic_DNA"/>
</dbReference>
<keyword evidence="3" id="KW-1185">Reference proteome</keyword>
<keyword evidence="1" id="KW-0812">Transmembrane</keyword>
<dbReference type="RefSeq" id="XP_024732337.1">
    <property type="nucleotide sequence ID" value="XM_024888775.1"/>
</dbReference>
<dbReference type="AlphaFoldDB" id="A0A2J6SXM8"/>
<reference evidence="2 3" key="1">
    <citation type="submission" date="2016-04" db="EMBL/GenBank/DDBJ databases">
        <title>A degradative enzymes factory behind the ericoid mycorrhizal symbiosis.</title>
        <authorList>
            <consortium name="DOE Joint Genome Institute"/>
            <person name="Martino E."/>
            <person name="Morin E."/>
            <person name="Grelet G."/>
            <person name="Kuo A."/>
            <person name="Kohler A."/>
            <person name="Daghino S."/>
            <person name="Barry K."/>
            <person name="Choi C."/>
            <person name="Cichocki N."/>
            <person name="Clum A."/>
            <person name="Copeland A."/>
            <person name="Hainaut M."/>
            <person name="Haridas S."/>
            <person name="Labutti K."/>
            <person name="Lindquist E."/>
            <person name="Lipzen A."/>
            <person name="Khouja H.-R."/>
            <person name="Murat C."/>
            <person name="Ohm R."/>
            <person name="Olson A."/>
            <person name="Spatafora J."/>
            <person name="Veneault-Fourrey C."/>
            <person name="Henrissat B."/>
            <person name="Grigoriev I."/>
            <person name="Martin F."/>
            <person name="Perotto S."/>
        </authorList>
    </citation>
    <scope>NUCLEOTIDE SEQUENCE [LARGE SCALE GENOMIC DNA]</scope>
    <source>
        <strain evidence="2 3">E</strain>
    </source>
</reference>
<dbReference type="GeneID" id="36596851"/>
<sequence>MAGRALSPVKAIGSLAWGSFQTVFEVIFLPWRSSYEPIKSFLNDESKDVQTGSWRDRKLAELTFVGITCALITGAVVQALTWPQAQTPSKLPLGLWYSSLVLSLVAICLATQQSVALNRVSSYKDFDSRIRSLLGKKIVSKDSDSRATWVPRVLQLYVWQTPIMHLNFGILGFVVGLGIMVFESRSGANNSPPASTGLDAKALVIVGFVTAFSFLNYLFSTGVLYHRICRIED</sequence>
<name>A0A2J6SXM8_9HELO</name>
<feature type="transmembrane region" description="Helical" evidence="1">
    <location>
        <begin position="94"/>
        <end position="111"/>
    </location>
</feature>
<feature type="transmembrane region" description="Helical" evidence="1">
    <location>
        <begin position="202"/>
        <end position="225"/>
    </location>
</feature>
<protein>
    <submittedName>
        <fullName evidence="2">Uncharacterized protein</fullName>
    </submittedName>
</protein>
<evidence type="ECO:0000256" key="1">
    <source>
        <dbReference type="SAM" id="Phobius"/>
    </source>
</evidence>
<gene>
    <name evidence="2" type="ORF">K444DRAFT_88411</name>
</gene>
<proteinExistence type="predicted"/>
<evidence type="ECO:0000313" key="2">
    <source>
        <dbReference type="EMBL" id="PMD55433.1"/>
    </source>
</evidence>
<feature type="transmembrane region" description="Helical" evidence="1">
    <location>
        <begin position="163"/>
        <end position="182"/>
    </location>
</feature>
<organism evidence="2 3">
    <name type="scientific">Hyaloscypha bicolor E</name>
    <dbReference type="NCBI Taxonomy" id="1095630"/>
    <lineage>
        <taxon>Eukaryota</taxon>
        <taxon>Fungi</taxon>
        <taxon>Dikarya</taxon>
        <taxon>Ascomycota</taxon>
        <taxon>Pezizomycotina</taxon>
        <taxon>Leotiomycetes</taxon>
        <taxon>Helotiales</taxon>
        <taxon>Hyaloscyphaceae</taxon>
        <taxon>Hyaloscypha</taxon>
        <taxon>Hyaloscypha bicolor</taxon>
    </lineage>
</organism>
<dbReference type="OrthoDB" id="3562566at2759"/>
<accession>A0A2J6SXM8</accession>
<feature type="transmembrane region" description="Helical" evidence="1">
    <location>
        <begin position="62"/>
        <end position="82"/>
    </location>
</feature>